<comment type="similarity">
    <text evidence="8">Belongs to the methyl-accepting chemotaxis (MCP) protein family.</text>
</comment>
<dbReference type="SMART" id="SM00304">
    <property type="entry name" value="HAMP"/>
    <property type="match status" value="3"/>
</dbReference>
<dbReference type="Pfam" id="PF00672">
    <property type="entry name" value="HAMP"/>
    <property type="match status" value="1"/>
</dbReference>
<keyword evidence="4 10" id="KW-0812">Transmembrane</keyword>
<feature type="transmembrane region" description="Helical" evidence="10">
    <location>
        <begin position="12"/>
        <end position="33"/>
    </location>
</feature>
<dbReference type="GO" id="GO:0006935">
    <property type="term" value="P:chemotaxis"/>
    <property type="evidence" value="ECO:0007669"/>
    <property type="project" value="InterPro"/>
</dbReference>
<dbReference type="PANTHER" id="PTHR32089">
    <property type="entry name" value="METHYL-ACCEPTING CHEMOTAXIS PROTEIN MCPB"/>
    <property type="match status" value="1"/>
</dbReference>
<dbReference type="EMBL" id="FNIJ01000006">
    <property type="protein sequence ID" value="SDN92687.1"/>
    <property type="molecule type" value="Genomic_DNA"/>
</dbReference>
<dbReference type="GO" id="GO:0005886">
    <property type="term" value="C:plasma membrane"/>
    <property type="evidence" value="ECO:0007669"/>
    <property type="project" value="UniProtKB-SubCell"/>
</dbReference>
<evidence type="ECO:0000256" key="7">
    <source>
        <dbReference type="ARBA" id="ARBA00023224"/>
    </source>
</evidence>
<proteinExistence type="inferred from homology"/>
<evidence type="ECO:0000256" key="8">
    <source>
        <dbReference type="ARBA" id="ARBA00029447"/>
    </source>
</evidence>
<keyword evidence="5 10" id="KW-1133">Transmembrane helix</keyword>
<evidence type="ECO:0000256" key="9">
    <source>
        <dbReference type="PROSITE-ProRule" id="PRU00284"/>
    </source>
</evidence>
<dbReference type="FunFam" id="1.10.287.950:FF:000001">
    <property type="entry name" value="Methyl-accepting chemotaxis sensory transducer"/>
    <property type="match status" value="1"/>
</dbReference>
<dbReference type="STRING" id="198616.SAMN05216193_106154"/>
<dbReference type="CDD" id="cd11386">
    <property type="entry name" value="MCP_signal"/>
    <property type="match status" value="1"/>
</dbReference>
<dbReference type="Gene3D" id="1.10.287.950">
    <property type="entry name" value="Methyl-accepting chemotaxis protein"/>
    <property type="match status" value="1"/>
</dbReference>
<keyword evidence="6 10" id="KW-0472">Membrane</keyword>
<evidence type="ECO:0000259" key="11">
    <source>
        <dbReference type="PROSITE" id="PS50111"/>
    </source>
</evidence>
<organism evidence="13 14">
    <name type="scientific">Pseudomonas jinjuensis</name>
    <dbReference type="NCBI Taxonomy" id="198616"/>
    <lineage>
        <taxon>Bacteria</taxon>
        <taxon>Pseudomonadati</taxon>
        <taxon>Pseudomonadota</taxon>
        <taxon>Gammaproteobacteria</taxon>
        <taxon>Pseudomonadales</taxon>
        <taxon>Pseudomonadaceae</taxon>
        <taxon>Pseudomonas</taxon>
    </lineage>
</organism>
<gene>
    <name evidence="13" type="ORF">SAMN05216193_106154</name>
</gene>
<name>A0A1H0FDA9_9PSED</name>
<evidence type="ECO:0000256" key="2">
    <source>
        <dbReference type="ARBA" id="ARBA00022475"/>
    </source>
</evidence>
<feature type="domain" description="HAMP" evidence="12">
    <location>
        <begin position="160"/>
        <end position="213"/>
    </location>
</feature>
<dbReference type="SUPFAM" id="SSF58104">
    <property type="entry name" value="Methyl-accepting chemotaxis protein (MCP) signaling domain"/>
    <property type="match status" value="1"/>
</dbReference>
<evidence type="ECO:0000256" key="1">
    <source>
        <dbReference type="ARBA" id="ARBA00004651"/>
    </source>
</evidence>
<keyword evidence="14" id="KW-1185">Reference proteome</keyword>
<evidence type="ECO:0000256" key="5">
    <source>
        <dbReference type="ARBA" id="ARBA00022989"/>
    </source>
</evidence>
<keyword evidence="3" id="KW-0488">Methylation</keyword>
<evidence type="ECO:0000313" key="13">
    <source>
        <dbReference type="EMBL" id="SDN92687.1"/>
    </source>
</evidence>
<dbReference type="PROSITE" id="PS50111">
    <property type="entry name" value="CHEMOTAXIS_TRANSDUC_2"/>
    <property type="match status" value="1"/>
</dbReference>
<dbReference type="OrthoDB" id="6354441at2"/>
<dbReference type="Proteomes" id="UP000242957">
    <property type="component" value="Unassembled WGS sequence"/>
</dbReference>
<accession>A0A1H0FDA9</accession>
<dbReference type="CDD" id="cd06225">
    <property type="entry name" value="HAMP"/>
    <property type="match status" value="1"/>
</dbReference>
<keyword evidence="2" id="KW-1003">Cell membrane</keyword>
<evidence type="ECO:0000256" key="4">
    <source>
        <dbReference type="ARBA" id="ARBA00022692"/>
    </source>
</evidence>
<dbReference type="InterPro" id="IPR004089">
    <property type="entry name" value="MCPsignal_dom"/>
</dbReference>
<evidence type="ECO:0000256" key="10">
    <source>
        <dbReference type="SAM" id="Phobius"/>
    </source>
</evidence>
<evidence type="ECO:0000256" key="6">
    <source>
        <dbReference type="ARBA" id="ARBA00023136"/>
    </source>
</evidence>
<dbReference type="GO" id="GO:0007165">
    <property type="term" value="P:signal transduction"/>
    <property type="evidence" value="ECO:0007669"/>
    <property type="project" value="UniProtKB-KW"/>
</dbReference>
<evidence type="ECO:0000259" key="12">
    <source>
        <dbReference type="PROSITE" id="PS50885"/>
    </source>
</evidence>
<dbReference type="PANTHER" id="PTHR32089:SF119">
    <property type="entry name" value="METHYL-ACCEPTING CHEMOTAXIS PROTEIN CTPL"/>
    <property type="match status" value="1"/>
</dbReference>
<keyword evidence="7 9" id="KW-0807">Transducer</keyword>
<evidence type="ECO:0000256" key="3">
    <source>
        <dbReference type="ARBA" id="ARBA00022481"/>
    </source>
</evidence>
<dbReference type="InterPro" id="IPR003660">
    <property type="entry name" value="HAMP_dom"/>
</dbReference>
<dbReference type="PRINTS" id="PR00260">
    <property type="entry name" value="CHEMTRNSDUCR"/>
</dbReference>
<dbReference type="InterPro" id="IPR004090">
    <property type="entry name" value="Chemotax_Me-accpt_rcpt"/>
</dbReference>
<comment type="subcellular location">
    <subcellularLocation>
        <location evidence="1">Cell membrane</location>
        <topology evidence="1">Multi-pass membrane protein</topology>
    </subcellularLocation>
</comment>
<dbReference type="GO" id="GO:0004888">
    <property type="term" value="F:transmembrane signaling receptor activity"/>
    <property type="evidence" value="ECO:0007669"/>
    <property type="project" value="InterPro"/>
</dbReference>
<protein>
    <submittedName>
        <fullName evidence="13">Methyl-accepting chemotaxis protein</fullName>
    </submittedName>
</protein>
<evidence type="ECO:0000313" key="14">
    <source>
        <dbReference type="Proteomes" id="UP000242957"/>
    </source>
</evidence>
<dbReference type="Pfam" id="PF00015">
    <property type="entry name" value="MCPsignal"/>
    <property type="match status" value="1"/>
</dbReference>
<dbReference type="AlphaFoldDB" id="A0A1H0FDA9"/>
<feature type="domain" description="Methyl-accepting transducer" evidence="11">
    <location>
        <begin position="218"/>
        <end position="454"/>
    </location>
</feature>
<sequence>MSAWIRDISLKYKFWAVNAVAFFTSLLLVLFAMHQELDARNQTARQAAEVQARILGGWTGTLPNAANLVRFNAGTAPQIPGVNGQALARASGWVDLDGAASNLGPLAGAWVLDAGDGQRLAILAPGSDFPSVFRERAAAYASAVLGLMLILLAASQVLIRFILGHLLTLRDVMLHVEKSGDLSARVPFDSRDEVGQMAGAFNAMQAGYQRVVGTVAAAAQRLDEGARSLAGNMGQVRQGMLGQQGETDQAATAINEMSATVHHIARHAADTRDQSQEADRLAGAGQQVVGRVGHSIAGLSQGVQQTAGMIQQLAQDSHKIGSMVGVIHGIAEQTNLLALNAAIEAARAGEMGRGFAVVADEVRNLAKRVQESTDEITKMITALQAASSDAVEFMQESSIRADGCVVEAREAGDALAAIAAAVAQMRESNTQIAVAAEQQSQVAEEMTRSVVGIRDVTELTVRQTLDSAGTSHQLADLAGELNRAIGQLRL</sequence>
<feature type="transmembrane region" description="Helical" evidence="10">
    <location>
        <begin position="137"/>
        <end position="163"/>
    </location>
</feature>
<dbReference type="PROSITE" id="PS50885">
    <property type="entry name" value="HAMP"/>
    <property type="match status" value="1"/>
</dbReference>
<dbReference type="RefSeq" id="WP_084310821.1">
    <property type="nucleotide sequence ID" value="NZ_FNIJ01000006.1"/>
</dbReference>
<reference evidence="14" key="1">
    <citation type="submission" date="2016-10" db="EMBL/GenBank/DDBJ databases">
        <authorList>
            <person name="Varghese N."/>
            <person name="Submissions S."/>
        </authorList>
    </citation>
    <scope>NUCLEOTIDE SEQUENCE [LARGE SCALE GENOMIC DNA]</scope>
    <source>
        <strain evidence="14">JCM 21621</strain>
    </source>
</reference>
<dbReference type="SMART" id="SM00283">
    <property type="entry name" value="MA"/>
    <property type="match status" value="1"/>
</dbReference>